<feature type="non-terminal residue" evidence="2">
    <location>
        <position position="434"/>
    </location>
</feature>
<dbReference type="AlphaFoldDB" id="A0A9N9HK04"/>
<evidence type="ECO:0000313" key="2">
    <source>
        <dbReference type="EMBL" id="CAG8682140.1"/>
    </source>
</evidence>
<keyword evidence="3" id="KW-1185">Reference proteome</keyword>
<accession>A0A9N9HK04</accession>
<feature type="compositionally biased region" description="Polar residues" evidence="1">
    <location>
        <begin position="139"/>
        <end position="149"/>
    </location>
</feature>
<sequence>MADKLHEYFKRTSSEWCLYTIAGGVEDKRKEERRHFLRTTKRQATRRAGIGPTRAQDPQTDRKEARKWNEERSRKQVHYHQPIITDISGNMTGNIGTMTGIKLPASSKRGNETTEKDVSKRKKVKKTRKSVKSDLQPGNGRSSESPLSDESNKELDEDDMEIKFYLTSISTELQREPIVKWKEVTESNPRAVKKSLFPPEILSSLNEASFNHFLSMDTFMEGGKSKLGRLIARSFNDLYDSTMKIAPLKLSEEEHCLHFVYPIARPFFVGEKEYDLVLNRSNTGSKRRPDLSCVVDGVPILNSEFKPLGNTPLQRLKDRLKAQLKARKSINQQLQSKGGPGEAVIFLNMGDLMESYSMDLKYDGLYRSWPFLTTRLVVDKTMIPLAGVAIYHLASLEEHVERIAKDFKYRTCRSGNTTPTEQMSFMRNFPDSPQ</sequence>
<name>A0A9N9HK04_9GLOM</name>
<reference evidence="2" key="1">
    <citation type="submission" date="2021-06" db="EMBL/GenBank/DDBJ databases">
        <authorList>
            <person name="Kallberg Y."/>
            <person name="Tangrot J."/>
            <person name="Rosling A."/>
        </authorList>
    </citation>
    <scope>NUCLEOTIDE SEQUENCE</scope>
    <source>
        <strain evidence="2">UK204</strain>
    </source>
</reference>
<feature type="compositionally biased region" description="Basic and acidic residues" evidence="1">
    <location>
        <begin position="59"/>
        <end position="74"/>
    </location>
</feature>
<feature type="compositionally biased region" description="Low complexity" evidence="1">
    <location>
        <begin position="89"/>
        <end position="101"/>
    </location>
</feature>
<dbReference type="Proteomes" id="UP000789570">
    <property type="component" value="Unassembled WGS sequence"/>
</dbReference>
<evidence type="ECO:0000256" key="1">
    <source>
        <dbReference type="SAM" id="MobiDB-lite"/>
    </source>
</evidence>
<organism evidence="2 3">
    <name type="scientific">Funneliformis caledonium</name>
    <dbReference type="NCBI Taxonomy" id="1117310"/>
    <lineage>
        <taxon>Eukaryota</taxon>
        <taxon>Fungi</taxon>
        <taxon>Fungi incertae sedis</taxon>
        <taxon>Mucoromycota</taxon>
        <taxon>Glomeromycotina</taxon>
        <taxon>Glomeromycetes</taxon>
        <taxon>Glomerales</taxon>
        <taxon>Glomeraceae</taxon>
        <taxon>Funneliformis</taxon>
    </lineage>
</organism>
<protein>
    <submittedName>
        <fullName evidence="2">16685_t:CDS:1</fullName>
    </submittedName>
</protein>
<feature type="region of interest" description="Disordered" evidence="1">
    <location>
        <begin position="30"/>
        <end position="154"/>
    </location>
</feature>
<evidence type="ECO:0000313" key="3">
    <source>
        <dbReference type="Proteomes" id="UP000789570"/>
    </source>
</evidence>
<dbReference type="OrthoDB" id="2421943at2759"/>
<proteinExistence type="predicted"/>
<dbReference type="EMBL" id="CAJVPQ010006216">
    <property type="protein sequence ID" value="CAG8682140.1"/>
    <property type="molecule type" value="Genomic_DNA"/>
</dbReference>
<feature type="compositionally biased region" description="Basic and acidic residues" evidence="1">
    <location>
        <begin position="109"/>
        <end position="118"/>
    </location>
</feature>
<comment type="caution">
    <text evidence="2">The sequence shown here is derived from an EMBL/GenBank/DDBJ whole genome shotgun (WGS) entry which is preliminary data.</text>
</comment>
<feature type="compositionally biased region" description="Basic residues" evidence="1">
    <location>
        <begin position="119"/>
        <end position="130"/>
    </location>
</feature>
<gene>
    <name evidence="2" type="ORF">FCALED_LOCUS12557</name>
</gene>
<feature type="compositionally biased region" description="Basic residues" evidence="1">
    <location>
        <begin position="35"/>
        <end position="45"/>
    </location>
</feature>